<dbReference type="EMBL" id="JACEIK010002579">
    <property type="protein sequence ID" value="MCD9637891.1"/>
    <property type="molecule type" value="Genomic_DNA"/>
</dbReference>
<dbReference type="CDD" id="cd13875">
    <property type="entry name" value="CuRO_2_LCC_plant"/>
    <property type="match status" value="1"/>
</dbReference>
<dbReference type="EC" id="1.10.3.2" evidence="3"/>
<sequence>MHTCLWLKGHCPWCYCYLPKIGLPYLSQSPKELVIILGEWWKSDVEAVIDEATQSGLPPNISDAHTINGLPGPVSTCLSQEGFNFLVEPGKKYLLRIINAALNEELFFKIAGHNLTVVEVDAAYVKPFETETILTAPGQTTNVILSANLESGKYLMVTSPYMDSPILVNNNTATATLQYIGTNNSSTTFTVPPPRNATSVAKKFMDSLRSLNSKRYPAKVPMKIDHSLFFTISLGLNPCESCYRGFRIVAAINNVTFVMPSVSLLNAHFFNKSGVFTDDFPGNPPYAFDYTGIPPENLRTMEGTRLYRLEYNS</sequence>
<comment type="subcellular location">
    <subcellularLocation>
        <location evidence="2">Secreted</location>
        <location evidence="2">Extracellular space</location>
        <location evidence="2">Apoplast</location>
    </subcellularLocation>
</comment>
<protein>
    <recommendedName>
        <fullName evidence="3">laccase</fullName>
        <ecNumber evidence="3">1.10.3.2</ecNumber>
    </recommendedName>
</protein>
<proteinExistence type="predicted"/>
<evidence type="ECO:0000256" key="6">
    <source>
        <dbReference type="ARBA" id="ARBA00022737"/>
    </source>
</evidence>
<keyword evidence="5" id="KW-0964">Secreted</keyword>
<dbReference type="Pfam" id="PF00394">
    <property type="entry name" value="Cu-oxidase"/>
    <property type="match status" value="1"/>
</dbReference>
<dbReference type="Gene3D" id="2.60.40.420">
    <property type="entry name" value="Cupredoxins - blue copper proteins"/>
    <property type="match status" value="2"/>
</dbReference>
<evidence type="ECO:0000256" key="2">
    <source>
        <dbReference type="ARBA" id="ARBA00004271"/>
    </source>
</evidence>
<evidence type="ECO:0000313" key="12">
    <source>
        <dbReference type="Proteomes" id="UP000823775"/>
    </source>
</evidence>
<evidence type="ECO:0000256" key="4">
    <source>
        <dbReference type="ARBA" id="ARBA00022523"/>
    </source>
</evidence>
<evidence type="ECO:0000256" key="1">
    <source>
        <dbReference type="ARBA" id="ARBA00000349"/>
    </source>
</evidence>
<comment type="catalytic activity">
    <reaction evidence="1">
        <text>4 hydroquinone + O2 = 4 benzosemiquinone + 2 H2O</text>
        <dbReference type="Rhea" id="RHEA:11276"/>
        <dbReference type="ChEBI" id="CHEBI:15377"/>
        <dbReference type="ChEBI" id="CHEBI:15379"/>
        <dbReference type="ChEBI" id="CHEBI:17594"/>
        <dbReference type="ChEBI" id="CHEBI:17977"/>
        <dbReference type="EC" id="1.10.3.2"/>
    </reaction>
</comment>
<evidence type="ECO:0000259" key="10">
    <source>
        <dbReference type="Pfam" id="PF00394"/>
    </source>
</evidence>
<dbReference type="SUPFAM" id="SSF49503">
    <property type="entry name" value="Cupredoxins"/>
    <property type="match status" value="2"/>
</dbReference>
<dbReference type="InterPro" id="IPR045087">
    <property type="entry name" value="Cu-oxidase_fam"/>
</dbReference>
<name>A0ABS8UV32_DATST</name>
<feature type="domain" description="Plastocyanin-like" evidence="10">
    <location>
        <begin position="32"/>
        <end position="181"/>
    </location>
</feature>
<dbReference type="InterPro" id="IPR008972">
    <property type="entry name" value="Cupredoxin"/>
</dbReference>
<keyword evidence="12" id="KW-1185">Reference proteome</keyword>
<keyword evidence="4" id="KW-0052">Apoplast</keyword>
<accession>A0ABS8UV32</accession>
<dbReference type="InterPro" id="IPR034285">
    <property type="entry name" value="CuRO_2_LCC"/>
</dbReference>
<organism evidence="11 12">
    <name type="scientific">Datura stramonium</name>
    <name type="common">Jimsonweed</name>
    <name type="synonym">Common thornapple</name>
    <dbReference type="NCBI Taxonomy" id="4076"/>
    <lineage>
        <taxon>Eukaryota</taxon>
        <taxon>Viridiplantae</taxon>
        <taxon>Streptophyta</taxon>
        <taxon>Embryophyta</taxon>
        <taxon>Tracheophyta</taxon>
        <taxon>Spermatophyta</taxon>
        <taxon>Magnoliopsida</taxon>
        <taxon>eudicotyledons</taxon>
        <taxon>Gunneridae</taxon>
        <taxon>Pentapetalae</taxon>
        <taxon>asterids</taxon>
        <taxon>lamiids</taxon>
        <taxon>Solanales</taxon>
        <taxon>Solanaceae</taxon>
        <taxon>Solanoideae</taxon>
        <taxon>Datureae</taxon>
        <taxon>Datura</taxon>
    </lineage>
</organism>
<gene>
    <name evidence="11" type="primary">IRX12_1</name>
    <name evidence="11" type="ORF">HAX54_021432</name>
</gene>
<keyword evidence="7" id="KW-0560">Oxidoreductase</keyword>
<evidence type="ECO:0000256" key="7">
    <source>
        <dbReference type="ARBA" id="ARBA00023002"/>
    </source>
</evidence>
<reference evidence="11 12" key="1">
    <citation type="journal article" date="2021" name="BMC Genomics">
        <title>Datura genome reveals duplications of psychoactive alkaloid biosynthetic genes and high mutation rate following tissue culture.</title>
        <authorList>
            <person name="Rajewski A."/>
            <person name="Carter-House D."/>
            <person name="Stajich J."/>
            <person name="Litt A."/>
        </authorList>
    </citation>
    <scope>NUCLEOTIDE SEQUENCE [LARGE SCALE GENOMIC DNA]</scope>
    <source>
        <strain evidence="11">AR-01</strain>
    </source>
</reference>
<evidence type="ECO:0000256" key="8">
    <source>
        <dbReference type="ARBA" id="ARBA00023008"/>
    </source>
</evidence>
<dbReference type="InterPro" id="IPR001117">
    <property type="entry name" value="Cu-oxidase_2nd"/>
</dbReference>
<dbReference type="Proteomes" id="UP000823775">
    <property type="component" value="Unassembled WGS sequence"/>
</dbReference>
<evidence type="ECO:0000256" key="5">
    <source>
        <dbReference type="ARBA" id="ARBA00022525"/>
    </source>
</evidence>
<keyword evidence="8" id="KW-0186">Copper</keyword>
<evidence type="ECO:0000313" key="11">
    <source>
        <dbReference type="EMBL" id="MCD9637891.1"/>
    </source>
</evidence>
<evidence type="ECO:0000256" key="3">
    <source>
        <dbReference type="ARBA" id="ARBA00012297"/>
    </source>
</evidence>
<dbReference type="PANTHER" id="PTHR11709">
    <property type="entry name" value="MULTI-COPPER OXIDASE"/>
    <property type="match status" value="1"/>
</dbReference>
<comment type="caution">
    <text evidence="11">The sequence shown here is derived from an EMBL/GenBank/DDBJ whole genome shotgun (WGS) entry which is preliminary data.</text>
</comment>
<dbReference type="PANTHER" id="PTHR11709:SF319">
    <property type="entry name" value="LACCASE-16"/>
    <property type="match status" value="1"/>
</dbReference>
<keyword evidence="9" id="KW-0439">Lignin degradation</keyword>
<keyword evidence="6" id="KW-0677">Repeat</keyword>
<evidence type="ECO:0000256" key="9">
    <source>
        <dbReference type="ARBA" id="ARBA00023185"/>
    </source>
</evidence>